<dbReference type="CDD" id="cd05132">
    <property type="entry name" value="RasGAP_GAPA"/>
    <property type="match status" value="1"/>
</dbReference>
<feature type="compositionally biased region" description="Acidic residues" evidence="1">
    <location>
        <begin position="235"/>
        <end position="246"/>
    </location>
</feature>
<evidence type="ECO:0000313" key="4">
    <source>
        <dbReference type="Proteomes" id="UP000007799"/>
    </source>
</evidence>
<dbReference type="OrthoDB" id="775356at2759"/>
<feature type="compositionally biased region" description="Low complexity" evidence="1">
    <location>
        <begin position="36"/>
        <end position="64"/>
    </location>
</feature>
<dbReference type="SMART" id="SM00323">
    <property type="entry name" value="RasGAP"/>
    <property type="match status" value="1"/>
</dbReference>
<feature type="compositionally biased region" description="Polar residues" evidence="1">
    <location>
        <begin position="71"/>
        <end position="96"/>
    </location>
</feature>
<feature type="region of interest" description="Disordered" evidence="1">
    <location>
        <begin position="340"/>
        <end position="372"/>
    </location>
</feature>
<organism evidence="4">
    <name type="scientific">Salpingoeca rosetta (strain ATCC 50818 / BSB-021)</name>
    <dbReference type="NCBI Taxonomy" id="946362"/>
    <lineage>
        <taxon>Eukaryota</taxon>
        <taxon>Choanoflagellata</taxon>
        <taxon>Craspedida</taxon>
        <taxon>Salpingoecidae</taxon>
        <taxon>Salpingoeca</taxon>
    </lineage>
</organism>
<protein>
    <recommendedName>
        <fullName evidence="2">Ras-GAP domain-containing protein</fullName>
    </recommendedName>
</protein>
<dbReference type="KEGG" id="sre:PTSG_07384"/>
<dbReference type="RefSeq" id="XP_004990883.1">
    <property type="nucleotide sequence ID" value="XM_004990826.1"/>
</dbReference>
<feature type="region of interest" description="Disordered" evidence="1">
    <location>
        <begin position="24"/>
        <end position="177"/>
    </location>
</feature>
<feature type="compositionally biased region" description="Basic residues" evidence="1">
    <location>
        <begin position="299"/>
        <end position="322"/>
    </location>
</feature>
<dbReference type="InterPro" id="IPR008936">
    <property type="entry name" value="Rho_GTPase_activation_prot"/>
</dbReference>
<accession>F2UIJ4</accession>
<gene>
    <name evidence="3" type="ORF">PTSG_07384</name>
</gene>
<feature type="region of interest" description="Disordered" evidence="1">
    <location>
        <begin position="226"/>
        <end position="250"/>
    </location>
</feature>
<feature type="region of interest" description="Disordered" evidence="1">
    <location>
        <begin position="960"/>
        <end position="1011"/>
    </location>
</feature>
<proteinExistence type="predicted"/>
<dbReference type="STRING" id="946362.F2UIJ4"/>
<dbReference type="GO" id="GO:0005938">
    <property type="term" value="C:cell cortex"/>
    <property type="evidence" value="ECO:0007669"/>
    <property type="project" value="TreeGrafter"/>
</dbReference>
<evidence type="ECO:0000259" key="2">
    <source>
        <dbReference type="PROSITE" id="PS50018"/>
    </source>
</evidence>
<dbReference type="eggNOG" id="KOG2128">
    <property type="taxonomic scope" value="Eukaryota"/>
</dbReference>
<sequence>MNMDGTQGAQMVIVLDQGATLCTTSSTDKLPHDDTNSSSSNNSLDRQQQQQQQQQGVGGSQDNNPPYRTPSYKSATANVSKHSNEASTTNTAQYHHQQQQEQQEQQQQSGSVSTRVTGAANLQLPVTSKTRGDTSGASFRSTTALTDTEGIYHFDTSPTTPYDNNNNDDDNDNVHNKQRGVGSIAAVGGERRLSTVAVVENEAYGGNGKRERPTTAPARAVRYARTRARTASGGDNEEEEDEDDDGLLGASGESEELCVTGDGNTPEPMQLPRRLSEAFNSELSTDFLIYLNLQTSKIRKRASSKRRSKKRASSRRRRRRSSAVHAAEFALIDIQSREGSQASFRIPRSSAGTRDAVAHTHARDNDDNDEEQQLQAHATAAAPSADMLATCNDTQRPADAERVPSDTEMHLRALSTMKSREAACRETVILGADEFLHSESLNDDYSSLKTELVTLRRQLAEQCEVNFRLQRNLHTLDDNIGLLIHHRITVEDIDVKLFNYTFTLHKGKVITPKQTRVYGQLFKILQENPSYVAQLAHKLSISEIDDFLQTVMFSLFGTYEPREEHLLLKMFEHALQLEYSNAKDPGSVMRSNTAISRMMTTYTRRGLGQQYLKDALKAQVDLVYNLDDVPLETDPAKVYRELEGDSVDLPPMPASSEETFNIPQVKEAVEERAEMLQELTDRFIKAIARSVNTIPYGVRWLCKTIRNLCRSRFEGVNRDVIYSHVGGFFLLRYINPAIVSPEAFGIVHRKPSSYTRKTLTQIAKLLQNIANNTANRTVLMTILRPYVQQQRAQLNALFDDICDVDDFYDEHKLEMIDALTSMDRTLSITPNELSSVHKLLVKYVGQLDLEAADPLACIMQELPPPPDRISRDDNAVFQLKLESRFEPVVRRGSKLSLEAHEVSPEVLIRMKEEIARTKKAMLSMKDNFIRLTDRLESYQQYLDNVRGQSVSGSTLQTEFASVGYTESHSRRRRHRYHTPKVGNQGREYEKKTSQGRPAPCLCTVERKDRSP</sequence>
<keyword evidence="4" id="KW-1185">Reference proteome</keyword>
<feature type="region of interest" description="Disordered" evidence="1">
    <location>
        <begin position="299"/>
        <end position="324"/>
    </location>
</feature>
<dbReference type="Gene3D" id="1.10.506.10">
    <property type="entry name" value="GTPase Activation - p120gap, domain 1"/>
    <property type="match status" value="1"/>
</dbReference>
<name>F2UIJ4_SALR5</name>
<dbReference type="PANTHER" id="PTHR14149">
    <property type="entry name" value="RAS GTPASE-ACTIVATING PROTEIN WITH IQ MOTIF"/>
    <property type="match status" value="1"/>
</dbReference>
<feature type="compositionally biased region" description="Basic and acidic residues" evidence="1">
    <location>
        <begin position="356"/>
        <end position="365"/>
    </location>
</feature>
<dbReference type="GO" id="GO:0046580">
    <property type="term" value="P:negative regulation of Ras protein signal transduction"/>
    <property type="evidence" value="ECO:0007669"/>
    <property type="project" value="TreeGrafter"/>
</dbReference>
<dbReference type="GeneID" id="16071446"/>
<dbReference type="InParanoid" id="F2UIJ4"/>
<feature type="compositionally biased region" description="Basic residues" evidence="1">
    <location>
        <begin position="969"/>
        <end position="978"/>
    </location>
</feature>
<dbReference type="AlphaFoldDB" id="F2UIJ4"/>
<dbReference type="PANTHER" id="PTHR14149:SF17">
    <property type="entry name" value="GTPASE-ACTIVATING PROTEIN"/>
    <property type="match status" value="1"/>
</dbReference>
<evidence type="ECO:0000256" key="1">
    <source>
        <dbReference type="SAM" id="MobiDB-lite"/>
    </source>
</evidence>
<feature type="compositionally biased region" description="Low complexity" evidence="1">
    <location>
        <begin position="97"/>
        <end position="108"/>
    </location>
</feature>
<dbReference type="InterPro" id="IPR001936">
    <property type="entry name" value="RasGAP_dom"/>
</dbReference>
<feature type="domain" description="Ras-GAP" evidence="2">
    <location>
        <begin position="562"/>
        <end position="771"/>
    </location>
</feature>
<evidence type="ECO:0000313" key="3">
    <source>
        <dbReference type="EMBL" id="EGD77043.1"/>
    </source>
</evidence>
<dbReference type="Proteomes" id="UP000007799">
    <property type="component" value="Unassembled WGS sequence"/>
</dbReference>
<reference evidence="3" key="1">
    <citation type="submission" date="2009-08" db="EMBL/GenBank/DDBJ databases">
        <title>Annotation of Salpingoeca rosetta.</title>
        <authorList>
            <consortium name="The Broad Institute Genome Sequencing Platform"/>
            <person name="Russ C."/>
            <person name="Cuomo C."/>
            <person name="Burger G."/>
            <person name="Gray M.W."/>
            <person name="Holland P.W.H."/>
            <person name="King N."/>
            <person name="Lang F.B.F."/>
            <person name="Roger A.J."/>
            <person name="Ruiz-Trillo I."/>
            <person name="Young S.K."/>
            <person name="Zeng Q."/>
            <person name="Gargeya S."/>
            <person name="Alvarado L."/>
            <person name="Berlin A."/>
            <person name="Chapman S.B."/>
            <person name="Chen Z."/>
            <person name="Freedman E."/>
            <person name="Gellesch M."/>
            <person name="Goldberg J."/>
            <person name="Griggs A."/>
            <person name="Gujja S."/>
            <person name="Heilman E."/>
            <person name="Heiman D."/>
            <person name="Howarth C."/>
            <person name="Mehta T."/>
            <person name="Neiman D."/>
            <person name="Pearson M."/>
            <person name="Roberts A."/>
            <person name="Saif S."/>
            <person name="Shea T."/>
            <person name="Shenoy N."/>
            <person name="Sisk P."/>
            <person name="Stolte C."/>
            <person name="Sykes S."/>
            <person name="White J."/>
            <person name="Yandava C."/>
            <person name="Haas B."/>
            <person name="Nusbaum C."/>
            <person name="Birren B."/>
        </authorList>
    </citation>
    <scope>NUCLEOTIDE SEQUENCE [LARGE SCALE GENOMIC DNA]</scope>
    <source>
        <strain evidence="3">ATCC 50818</strain>
    </source>
</reference>
<feature type="compositionally biased region" description="Polar residues" evidence="1">
    <location>
        <begin position="124"/>
        <end position="146"/>
    </location>
</feature>
<dbReference type="PROSITE" id="PS50018">
    <property type="entry name" value="RAS_GTPASE_ACTIV_2"/>
    <property type="match status" value="1"/>
</dbReference>
<dbReference type="Pfam" id="PF00616">
    <property type="entry name" value="RasGAP"/>
    <property type="match status" value="1"/>
</dbReference>
<dbReference type="EMBL" id="GL832976">
    <property type="protein sequence ID" value="EGD77043.1"/>
    <property type="molecule type" value="Genomic_DNA"/>
</dbReference>
<dbReference type="SUPFAM" id="SSF48350">
    <property type="entry name" value="GTPase activation domain, GAP"/>
    <property type="match status" value="1"/>
</dbReference>
<dbReference type="GO" id="GO:0005096">
    <property type="term" value="F:GTPase activator activity"/>
    <property type="evidence" value="ECO:0007669"/>
    <property type="project" value="TreeGrafter"/>
</dbReference>